<reference evidence="3 4" key="1">
    <citation type="submission" date="2019-07" db="EMBL/GenBank/DDBJ databases">
        <title>Sphingomonas solaris sp. nov., isolated from a solar panel from Boston, Massachusetts.</title>
        <authorList>
            <person name="Tanner K."/>
            <person name="Pascual J."/>
            <person name="Mancuso C."/>
            <person name="Pereto J."/>
            <person name="Khalil A."/>
            <person name="Vilanova C."/>
        </authorList>
    </citation>
    <scope>NUCLEOTIDE SEQUENCE [LARGE SCALE GENOMIC DNA]</scope>
    <source>
        <strain evidence="3 4">R4DWN</strain>
    </source>
</reference>
<feature type="modified residue" description="4-aspartylphosphate" evidence="1">
    <location>
        <position position="70"/>
    </location>
</feature>
<comment type="caution">
    <text evidence="3">The sequence shown here is derived from an EMBL/GenBank/DDBJ whole genome shotgun (WGS) entry which is preliminary data.</text>
</comment>
<feature type="domain" description="Response regulatory" evidence="2">
    <location>
        <begin position="21"/>
        <end position="129"/>
    </location>
</feature>
<protein>
    <submittedName>
        <fullName evidence="3">Response regulator</fullName>
    </submittedName>
</protein>
<sequence>MNIGDCFGDSGVIIEEVAGKLILIVEDKYLIGASLALFLEQVGARIAGPAKDVEEAMASLDPRPDIVILDIQLAVGTSFPVADELVRRGIRFIFATGTPSVIPAEHSRRLVCAKPYTGLAVVAALKAALAAPA</sequence>
<evidence type="ECO:0000259" key="2">
    <source>
        <dbReference type="PROSITE" id="PS50110"/>
    </source>
</evidence>
<organism evidence="3 4">
    <name type="scientific">Alterirhizorhabdus solaris</name>
    <dbReference type="NCBI Taxonomy" id="2529389"/>
    <lineage>
        <taxon>Bacteria</taxon>
        <taxon>Pseudomonadati</taxon>
        <taxon>Pseudomonadota</taxon>
        <taxon>Alphaproteobacteria</taxon>
        <taxon>Sphingomonadales</taxon>
        <taxon>Rhizorhabdaceae</taxon>
        <taxon>Alterirhizorhabdus</taxon>
    </lineage>
</organism>
<dbReference type="SUPFAM" id="SSF52172">
    <property type="entry name" value="CheY-like"/>
    <property type="match status" value="1"/>
</dbReference>
<dbReference type="SMART" id="SM00448">
    <property type="entry name" value="REC"/>
    <property type="match status" value="1"/>
</dbReference>
<dbReference type="Gene3D" id="3.40.50.2300">
    <property type="match status" value="1"/>
</dbReference>
<dbReference type="Proteomes" id="UP000318681">
    <property type="component" value="Unassembled WGS sequence"/>
</dbReference>
<evidence type="ECO:0000313" key="3">
    <source>
        <dbReference type="EMBL" id="TVV72563.1"/>
    </source>
</evidence>
<dbReference type="InterPro" id="IPR001789">
    <property type="entry name" value="Sig_transdc_resp-reg_receiver"/>
</dbReference>
<dbReference type="GO" id="GO:0000160">
    <property type="term" value="P:phosphorelay signal transduction system"/>
    <property type="evidence" value="ECO:0007669"/>
    <property type="project" value="InterPro"/>
</dbReference>
<dbReference type="EMBL" id="VNIM01000062">
    <property type="protein sequence ID" value="TVV72563.1"/>
    <property type="molecule type" value="Genomic_DNA"/>
</dbReference>
<evidence type="ECO:0000256" key="1">
    <source>
        <dbReference type="PROSITE-ProRule" id="PRU00169"/>
    </source>
</evidence>
<dbReference type="OrthoDB" id="582170at2"/>
<proteinExistence type="predicted"/>
<accession>A0A558QZH6</accession>
<evidence type="ECO:0000313" key="4">
    <source>
        <dbReference type="Proteomes" id="UP000318681"/>
    </source>
</evidence>
<dbReference type="InterPro" id="IPR011006">
    <property type="entry name" value="CheY-like_superfamily"/>
</dbReference>
<keyword evidence="4" id="KW-1185">Reference proteome</keyword>
<gene>
    <name evidence="3" type="ORF">FOY91_14300</name>
</gene>
<dbReference type="AlphaFoldDB" id="A0A558QZH6"/>
<name>A0A558QZH6_9SPHN</name>
<keyword evidence="1" id="KW-0597">Phosphoprotein</keyword>
<dbReference type="PROSITE" id="PS50110">
    <property type="entry name" value="RESPONSE_REGULATORY"/>
    <property type="match status" value="1"/>
</dbReference>